<dbReference type="InterPro" id="IPR020057">
    <property type="entry name" value="Ribosomal_bL25_b-dom"/>
</dbReference>
<evidence type="ECO:0000259" key="7">
    <source>
        <dbReference type="Pfam" id="PF01386"/>
    </source>
</evidence>
<dbReference type="AlphaFoldDB" id="A0A953HKR5"/>
<keyword evidence="2 5" id="KW-0694">RNA-binding</keyword>
<dbReference type="CDD" id="cd00495">
    <property type="entry name" value="Ribosomal_L25_TL5_CTC"/>
    <property type="match status" value="1"/>
</dbReference>
<dbReference type="GO" id="GO:0008097">
    <property type="term" value="F:5S rRNA binding"/>
    <property type="evidence" value="ECO:0007669"/>
    <property type="project" value="InterPro"/>
</dbReference>
<name>A0A953HKR5_9BACT</name>
<keyword evidence="4 5" id="KW-0687">Ribonucleoprotein</keyword>
<dbReference type="EMBL" id="JAHVHU010000006">
    <property type="protein sequence ID" value="MBY5957699.1"/>
    <property type="molecule type" value="Genomic_DNA"/>
</dbReference>
<dbReference type="HAMAP" id="MF_01334">
    <property type="entry name" value="Ribosomal_bL25_CTC"/>
    <property type="match status" value="1"/>
</dbReference>
<dbReference type="InterPro" id="IPR001021">
    <property type="entry name" value="Ribosomal_bL25_long"/>
</dbReference>
<evidence type="ECO:0000256" key="6">
    <source>
        <dbReference type="SAM" id="MobiDB-lite"/>
    </source>
</evidence>
<evidence type="ECO:0000259" key="8">
    <source>
        <dbReference type="Pfam" id="PF14693"/>
    </source>
</evidence>
<dbReference type="GO" id="GO:0006412">
    <property type="term" value="P:translation"/>
    <property type="evidence" value="ECO:0007669"/>
    <property type="project" value="UniProtKB-UniRule"/>
</dbReference>
<dbReference type="NCBIfam" id="NF004612">
    <property type="entry name" value="PRK05943.1"/>
    <property type="match status" value="1"/>
</dbReference>
<dbReference type="GO" id="GO:0022625">
    <property type="term" value="C:cytosolic large ribosomal subunit"/>
    <property type="evidence" value="ECO:0007669"/>
    <property type="project" value="TreeGrafter"/>
</dbReference>
<proteinExistence type="inferred from homology"/>
<evidence type="ECO:0000313" key="9">
    <source>
        <dbReference type="EMBL" id="MBY5957699.1"/>
    </source>
</evidence>
<keyword evidence="3 5" id="KW-0689">Ribosomal protein</keyword>
<dbReference type="NCBIfam" id="TIGR00731">
    <property type="entry name" value="bL25_bact_ctc"/>
    <property type="match status" value="1"/>
</dbReference>
<comment type="function">
    <text evidence="5">This is one of the proteins that binds to the 5S RNA in the ribosome where it forms part of the central protuberance.</text>
</comment>
<keyword evidence="1 5" id="KW-0699">rRNA-binding</keyword>
<dbReference type="InterPro" id="IPR020930">
    <property type="entry name" value="Ribosomal_uL5_bac-type"/>
</dbReference>
<dbReference type="RefSeq" id="WP_222579223.1">
    <property type="nucleotide sequence ID" value="NZ_JAHVHU010000006.1"/>
</dbReference>
<dbReference type="InterPro" id="IPR029751">
    <property type="entry name" value="Ribosomal_L25_dom"/>
</dbReference>
<feature type="domain" description="Large ribosomal subunit protein bL25 beta" evidence="8">
    <location>
        <begin position="99"/>
        <end position="182"/>
    </location>
</feature>
<evidence type="ECO:0000256" key="3">
    <source>
        <dbReference type="ARBA" id="ARBA00022980"/>
    </source>
</evidence>
<evidence type="ECO:0000256" key="2">
    <source>
        <dbReference type="ARBA" id="ARBA00022884"/>
    </source>
</evidence>
<feature type="region of interest" description="Disordered" evidence="6">
    <location>
        <begin position="1"/>
        <end position="21"/>
    </location>
</feature>
<feature type="domain" description="Large ribosomal subunit protein bL25 L25" evidence="7">
    <location>
        <begin position="8"/>
        <end position="91"/>
    </location>
</feature>
<dbReference type="Gene3D" id="2.40.240.10">
    <property type="entry name" value="Ribosomal Protein L25, Chain P"/>
    <property type="match status" value="1"/>
</dbReference>
<accession>A0A953HKR5</accession>
<dbReference type="SUPFAM" id="SSF50715">
    <property type="entry name" value="Ribosomal protein L25-like"/>
    <property type="match status" value="1"/>
</dbReference>
<comment type="subunit">
    <text evidence="5">Part of the 50S ribosomal subunit; part of the 5S rRNA/L5/L18/L25 subcomplex. Contacts the 5S rRNA. Binds to the 5S rRNA independently of L5 and L18.</text>
</comment>
<reference evidence="9" key="1">
    <citation type="submission" date="2021-06" db="EMBL/GenBank/DDBJ databases">
        <title>44 bacteria genomes isolated from Dapeng, Shenzhen.</title>
        <authorList>
            <person name="Zheng W."/>
            <person name="Yu S."/>
            <person name="Huang Y."/>
        </authorList>
    </citation>
    <scope>NUCLEOTIDE SEQUENCE</scope>
    <source>
        <strain evidence="9">DP5N28-2</strain>
    </source>
</reference>
<keyword evidence="10" id="KW-1185">Reference proteome</keyword>
<sequence>MQEVKMSGELRSSLGKKSSRDIRKQGKIPCVLYGGGDTNIHFTLEPNDVKHIIFTPEFKSASIEVDGESYRSIVKDVQFHPVTDQITHIDFLALYKGVKVKTQIPLRSVGEAPGTKEGGNLILKMRTIDIVTTPQYLVDELTVDVSDLELGTTKRIKDIVLPENIKVLQQPNTPIASIEIPRILKTATPAAEGEEELDEDGEPVEGDESSEEGAAE</sequence>
<dbReference type="InterPro" id="IPR011035">
    <property type="entry name" value="Ribosomal_bL25/Gln-tRNA_synth"/>
</dbReference>
<dbReference type="Gene3D" id="2.170.120.20">
    <property type="entry name" value="Ribosomal protein L25, beta domain"/>
    <property type="match status" value="1"/>
</dbReference>
<dbReference type="Pfam" id="PF01386">
    <property type="entry name" value="Ribosomal_L25p"/>
    <property type="match status" value="1"/>
</dbReference>
<gene>
    <name evidence="5" type="primary">rplY</name>
    <name evidence="5" type="synonym">ctc</name>
    <name evidence="9" type="ORF">KUV50_06135</name>
</gene>
<feature type="compositionally biased region" description="Acidic residues" evidence="6">
    <location>
        <begin position="192"/>
        <end position="216"/>
    </location>
</feature>
<dbReference type="GO" id="GO:0003735">
    <property type="term" value="F:structural constituent of ribosome"/>
    <property type="evidence" value="ECO:0007669"/>
    <property type="project" value="InterPro"/>
</dbReference>
<feature type="region of interest" description="Disordered" evidence="6">
    <location>
        <begin position="186"/>
        <end position="216"/>
    </location>
</feature>
<dbReference type="InterPro" id="IPR037121">
    <property type="entry name" value="Ribosomal_bL25_C"/>
</dbReference>
<dbReference type="PANTHER" id="PTHR33284">
    <property type="entry name" value="RIBOSOMAL PROTEIN L25/GLN-TRNA SYNTHETASE, ANTI-CODON-BINDING DOMAIN-CONTAINING PROTEIN"/>
    <property type="match status" value="1"/>
</dbReference>
<dbReference type="Pfam" id="PF14693">
    <property type="entry name" value="Ribosomal_TL5_C"/>
    <property type="match status" value="1"/>
</dbReference>
<comment type="caution">
    <text evidence="9">The sequence shown here is derived from an EMBL/GenBank/DDBJ whole genome shotgun (WGS) entry which is preliminary data.</text>
</comment>
<dbReference type="Proteomes" id="UP000753961">
    <property type="component" value="Unassembled WGS sequence"/>
</dbReference>
<evidence type="ECO:0000313" key="10">
    <source>
        <dbReference type="Proteomes" id="UP000753961"/>
    </source>
</evidence>
<comment type="similarity">
    <text evidence="5">Belongs to the bacterial ribosomal protein bL25 family. CTC subfamily.</text>
</comment>
<evidence type="ECO:0000256" key="1">
    <source>
        <dbReference type="ARBA" id="ARBA00022730"/>
    </source>
</evidence>
<protein>
    <recommendedName>
        <fullName evidence="5">Large ribosomal subunit protein bL25</fullName>
    </recommendedName>
    <alternativeName>
        <fullName evidence="5">General stress protein CTC</fullName>
    </alternativeName>
</protein>
<evidence type="ECO:0000256" key="5">
    <source>
        <dbReference type="HAMAP-Rule" id="MF_01334"/>
    </source>
</evidence>
<dbReference type="PANTHER" id="PTHR33284:SF1">
    <property type="entry name" value="RIBOSOMAL PROTEIN L25_GLN-TRNA SYNTHETASE, ANTI-CODON-BINDING DOMAIN-CONTAINING PROTEIN"/>
    <property type="match status" value="1"/>
</dbReference>
<evidence type="ECO:0000256" key="4">
    <source>
        <dbReference type="ARBA" id="ARBA00023274"/>
    </source>
</evidence>
<dbReference type="InterPro" id="IPR020056">
    <property type="entry name" value="Rbsml_bL25/Gln-tRNA_synth_N"/>
</dbReference>
<organism evidence="9 10">
    <name type="scientific">Membranihabitans marinus</name>
    <dbReference type="NCBI Taxonomy" id="1227546"/>
    <lineage>
        <taxon>Bacteria</taxon>
        <taxon>Pseudomonadati</taxon>
        <taxon>Bacteroidota</taxon>
        <taxon>Saprospiria</taxon>
        <taxon>Saprospirales</taxon>
        <taxon>Saprospiraceae</taxon>
        <taxon>Membranihabitans</taxon>
    </lineage>
</organism>